<evidence type="ECO:0000256" key="4">
    <source>
        <dbReference type="SAM" id="SignalP"/>
    </source>
</evidence>
<protein>
    <submittedName>
        <fullName evidence="6">Stigma-specific STIG1-like protein 1</fullName>
    </submittedName>
</protein>
<keyword evidence="2 4" id="KW-0732">Signal</keyword>
<evidence type="ECO:0000313" key="6">
    <source>
        <dbReference type="RefSeq" id="XP_015884576.2"/>
    </source>
</evidence>
<dbReference type="RefSeq" id="XP_015884576.2">
    <property type="nucleotide sequence ID" value="XM_016029090.4"/>
</dbReference>
<accession>A0A6P4AFR6</accession>
<gene>
    <name evidence="6" type="primary">LOC107420187</name>
</gene>
<feature type="chain" id="PRO_5045316584" evidence="4">
    <location>
        <begin position="24"/>
        <end position="157"/>
    </location>
</feature>
<evidence type="ECO:0000256" key="2">
    <source>
        <dbReference type="ARBA" id="ARBA00022729"/>
    </source>
</evidence>
<organism evidence="5 6">
    <name type="scientific">Ziziphus jujuba</name>
    <name type="common">Chinese jujube</name>
    <name type="synonym">Ziziphus sativa</name>
    <dbReference type="NCBI Taxonomy" id="326968"/>
    <lineage>
        <taxon>Eukaryota</taxon>
        <taxon>Viridiplantae</taxon>
        <taxon>Streptophyta</taxon>
        <taxon>Embryophyta</taxon>
        <taxon>Tracheophyta</taxon>
        <taxon>Spermatophyta</taxon>
        <taxon>Magnoliopsida</taxon>
        <taxon>eudicotyledons</taxon>
        <taxon>Gunneridae</taxon>
        <taxon>Pentapetalae</taxon>
        <taxon>rosids</taxon>
        <taxon>fabids</taxon>
        <taxon>Rosales</taxon>
        <taxon>Rhamnaceae</taxon>
        <taxon>Paliureae</taxon>
        <taxon>Ziziphus</taxon>
    </lineage>
</organism>
<dbReference type="AlphaFoldDB" id="A0A6P4AFR6"/>
<dbReference type="InParanoid" id="A0A6P4AFR6"/>
<dbReference type="PANTHER" id="PTHR33227:SF21">
    <property type="entry name" value="F12F1.21 PROTEIN"/>
    <property type="match status" value="1"/>
</dbReference>
<name>A0A6P4AFR6_ZIZJJ</name>
<keyword evidence="5" id="KW-1185">Reference proteome</keyword>
<evidence type="ECO:0000256" key="1">
    <source>
        <dbReference type="ARBA" id="ARBA00006010"/>
    </source>
</evidence>
<dbReference type="Proteomes" id="UP001652623">
    <property type="component" value="Chromosome 1"/>
</dbReference>
<reference evidence="5" key="1">
    <citation type="submission" date="2025-05" db="UniProtKB">
        <authorList>
            <consortium name="RefSeq"/>
        </authorList>
    </citation>
    <scope>NUCLEOTIDE SEQUENCE [LARGE SCALE GENOMIC DNA]</scope>
</reference>
<sequence>MKSQKLFLLLAILIMALSTIALSATSNADETFLNNDKDDNATTDEDFSETEDQPQTTLTPLRGISRFLASRNQMTCNKYPKVCRAKDSPGPDCCKKKCVDTSSDRVNCGKCGKKCKYAEICCRGKCVKPMTDEKHCGSCNNRCSKGNKCLYGMCNYA</sequence>
<reference evidence="6" key="2">
    <citation type="submission" date="2025-08" db="UniProtKB">
        <authorList>
            <consortium name="RefSeq"/>
        </authorList>
    </citation>
    <scope>IDENTIFICATION</scope>
    <source>
        <tissue evidence="6">Seedling</tissue>
    </source>
</reference>
<dbReference type="PANTHER" id="PTHR33227">
    <property type="entry name" value="STIGMA-SPECIFIC STIG1-LIKE PROTEIN 3"/>
    <property type="match status" value="1"/>
</dbReference>
<feature type="signal peptide" evidence="4">
    <location>
        <begin position="1"/>
        <end position="23"/>
    </location>
</feature>
<dbReference type="KEGG" id="zju:107420187"/>
<evidence type="ECO:0000256" key="3">
    <source>
        <dbReference type="SAM" id="MobiDB-lite"/>
    </source>
</evidence>
<feature type="compositionally biased region" description="Acidic residues" evidence="3">
    <location>
        <begin position="41"/>
        <end position="52"/>
    </location>
</feature>
<comment type="similarity">
    <text evidence="1">Belongs to the STIG1 family.</text>
</comment>
<dbReference type="InterPro" id="IPR006969">
    <property type="entry name" value="Stig-like"/>
</dbReference>
<feature type="region of interest" description="Disordered" evidence="3">
    <location>
        <begin position="33"/>
        <end position="55"/>
    </location>
</feature>
<dbReference type="Pfam" id="PF04885">
    <property type="entry name" value="Stig1"/>
    <property type="match status" value="1"/>
</dbReference>
<evidence type="ECO:0000313" key="5">
    <source>
        <dbReference type="Proteomes" id="UP001652623"/>
    </source>
</evidence>
<proteinExistence type="inferred from homology"/>
<dbReference type="GeneID" id="107420187"/>